<dbReference type="EMBL" id="FMVJ01000002">
    <property type="protein sequence ID" value="SCY01925.1"/>
    <property type="molecule type" value="Genomic_DNA"/>
</dbReference>
<keyword evidence="5" id="KW-1185">Reference proteome</keyword>
<feature type="chain" id="PRO_5011614203" evidence="2">
    <location>
        <begin position="32"/>
        <end position="223"/>
    </location>
</feature>
<dbReference type="OrthoDB" id="8382078at2"/>
<dbReference type="Gene3D" id="3.30.1380.10">
    <property type="match status" value="1"/>
</dbReference>
<dbReference type="InterPro" id="IPR013230">
    <property type="entry name" value="Peptidase_M15A_C"/>
</dbReference>
<feature type="region of interest" description="Disordered" evidence="1">
    <location>
        <begin position="52"/>
        <end position="96"/>
    </location>
</feature>
<reference evidence="5" key="1">
    <citation type="submission" date="2016-10" db="EMBL/GenBank/DDBJ databases">
        <authorList>
            <person name="Varghese N."/>
            <person name="Submissions S."/>
        </authorList>
    </citation>
    <scope>NUCLEOTIDE SEQUENCE [LARGE SCALE GENOMIC DNA]</scope>
    <source>
        <strain evidence="5">CGMCC 1.7666</strain>
    </source>
</reference>
<evidence type="ECO:0000313" key="5">
    <source>
        <dbReference type="Proteomes" id="UP000199569"/>
    </source>
</evidence>
<keyword evidence="2" id="KW-0732">Signal</keyword>
<evidence type="ECO:0000313" key="4">
    <source>
        <dbReference type="EMBL" id="SCY01925.1"/>
    </source>
</evidence>
<proteinExistence type="predicted"/>
<accession>A0A1G5CHD7</accession>
<evidence type="ECO:0000259" key="3">
    <source>
        <dbReference type="Pfam" id="PF08291"/>
    </source>
</evidence>
<sequence>MSTELKVRRAPWLAFLTSACLAGLSAATANAQSPNTEPAGIVIPIPVSHANASPPLDPLPRTRARTKAPPRVHSKAPPKVEYSSLPSNDRITDPVTTGSLPDASALGTKTLSGFASLVAKGAITLRASAPTNCLPGNLREVVADVASRFGAVSVESTHRSSGRNWRAGGARRSLHLSCRAIDFRVKARARGVMAYLRGRPEVGGLKIYRNGIIHIDNGERRSW</sequence>
<evidence type="ECO:0000256" key="2">
    <source>
        <dbReference type="SAM" id="SignalP"/>
    </source>
</evidence>
<dbReference type="Proteomes" id="UP000199569">
    <property type="component" value="Unassembled WGS sequence"/>
</dbReference>
<feature type="signal peptide" evidence="2">
    <location>
        <begin position="1"/>
        <end position="31"/>
    </location>
</feature>
<name>A0A1G5CHD7_9HYPH</name>
<dbReference type="AlphaFoldDB" id="A0A1G5CHD7"/>
<dbReference type="PROSITE" id="PS51257">
    <property type="entry name" value="PROKAR_LIPOPROTEIN"/>
    <property type="match status" value="1"/>
</dbReference>
<gene>
    <name evidence="4" type="ORF">SAMN02927923_00573</name>
</gene>
<evidence type="ECO:0000256" key="1">
    <source>
        <dbReference type="SAM" id="MobiDB-lite"/>
    </source>
</evidence>
<feature type="compositionally biased region" description="Basic residues" evidence="1">
    <location>
        <begin position="62"/>
        <end position="76"/>
    </location>
</feature>
<organism evidence="4 5">
    <name type="scientific">Microvirga guangxiensis</name>
    <dbReference type="NCBI Taxonomy" id="549386"/>
    <lineage>
        <taxon>Bacteria</taxon>
        <taxon>Pseudomonadati</taxon>
        <taxon>Pseudomonadota</taxon>
        <taxon>Alphaproteobacteria</taxon>
        <taxon>Hyphomicrobiales</taxon>
        <taxon>Methylobacteriaceae</taxon>
        <taxon>Microvirga</taxon>
    </lineage>
</organism>
<dbReference type="SUPFAM" id="SSF55166">
    <property type="entry name" value="Hedgehog/DD-peptidase"/>
    <property type="match status" value="1"/>
</dbReference>
<feature type="domain" description="Peptidase M15A C-terminal" evidence="3">
    <location>
        <begin position="138"/>
        <end position="216"/>
    </location>
</feature>
<feature type="compositionally biased region" description="Polar residues" evidence="1">
    <location>
        <begin position="84"/>
        <end position="96"/>
    </location>
</feature>
<dbReference type="RefSeq" id="WP_091129497.1">
    <property type="nucleotide sequence ID" value="NZ_FMVJ01000002.1"/>
</dbReference>
<dbReference type="Pfam" id="PF08291">
    <property type="entry name" value="Peptidase_M15_3"/>
    <property type="match status" value="1"/>
</dbReference>
<protein>
    <submittedName>
        <fullName evidence="4">Peptidase M15</fullName>
    </submittedName>
</protein>
<dbReference type="InterPro" id="IPR009045">
    <property type="entry name" value="Zn_M74/Hedgehog-like"/>
</dbReference>